<dbReference type="EMBL" id="NEVT01000003">
    <property type="protein sequence ID" value="OZI80139.1"/>
    <property type="molecule type" value="Genomic_DNA"/>
</dbReference>
<keyword evidence="2" id="KW-1185">Reference proteome</keyword>
<name>A0A261W1L3_9BORD</name>
<dbReference type="AlphaFoldDB" id="A0A261W1L3"/>
<proteinExistence type="predicted"/>
<dbReference type="Gene3D" id="1.10.3600.10">
    <property type="entry name" value="Putative bacterial toxin ydaT"/>
    <property type="match status" value="1"/>
</dbReference>
<evidence type="ECO:0000313" key="1">
    <source>
        <dbReference type="EMBL" id="OZI80139.1"/>
    </source>
</evidence>
<evidence type="ECO:0000313" key="2">
    <source>
        <dbReference type="Proteomes" id="UP000215633"/>
    </source>
</evidence>
<dbReference type="InterPro" id="IPR009364">
    <property type="entry name" value="YdaT-like"/>
</dbReference>
<comment type="caution">
    <text evidence="1">The sequence shown here is derived from an EMBL/GenBank/DDBJ whole genome shotgun (WGS) entry which is preliminary data.</text>
</comment>
<organism evidence="1 2">
    <name type="scientific">Bordetella genomosp. 2</name>
    <dbReference type="NCBI Taxonomy" id="1983456"/>
    <lineage>
        <taxon>Bacteria</taxon>
        <taxon>Pseudomonadati</taxon>
        <taxon>Pseudomonadota</taxon>
        <taxon>Betaproteobacteria</taxon>
        <taxon>Burkholderiales</taxon>
        <taxon>Alcaligenaceae</taxon>
        <taxon>Bordetella</taxon>
    </lineage>
</organism>
<sequence length="199" mass="21466">MRNESHKSLIAVIRDHVSAWRKAEGWSRESVVAEIVAAHEAIGGPAASGIHFDPATRDTFERMKVNADRVFRWLDDDSKDTNLLPANFLPSILAAMPAEWRRHCLDDILRPLGMAARTMALGGGDGVDITQVTTMIREGAEAHAAAAALLGGQVTPAKMAAAHREMSEAILALRTVRASLEKQMTMAGMELPFGEGGRG</sequence>
<dbReference type="InterPro" id="IPR037042">
    <property type="entry name" value="YdaT-like_sf"/>
</dbReference>
<dbReference type="Pfam" id="PF06254">
    <property type="entry name" value="YdaT_toxin"/>
    <property type="match status" value="1"/>
</dbReference>
<dbReference type="Proteomes" id="UP000215633">
    <property type="component" value="Unassembled WGS sequence"/>
</dbReference>
<accession>A0A261W1L3</accession>
<protein>
    <submittedName>
        <fullName evidence="1">Uncharacterized protein</fullName>
    </submittedName>
</protein>
<gene>
    <name evidence="1" type="ORF">CAL24_08235</name>
</gene>
<reference evidence="2" key="1">
    <citation type="submission" date="2017-05" db="EMBL/GenBank/DDBJ databases">
        <title>Complete and WGS of Bordetella genogroups.</title>
        <authorList>
            <person name="Spilker T."/>
            <person name="Lipuma J."/>
        </authorList>
    </citation>
    <scope>NUCLEOTIDE SEQUENCE [LARGE SCALE GENOMIC DNA]</scope>
    <source>
        <strain evidence="2">AU8256</strain>
    </source>
</reference>